<evidence type="ECO:0000256" key="3">
    <source>
        <dbReference type="ARBA" id="ARBA00023015"/>
    </source>
</evidence>
<dbReference type="SUPFAM" id="SSF57959">
    <property type="entry name" value="Leucine zipper domain"/>
    <property type="match status" value="1"/>
</dbReference>
<dbReference type="Proteomes" id="UP001634394">
    <property type="component" value="Unassembled WGS sequence"/>
</dbReference>
<evidence type="ECO:0000313" key="10">
    <source>
        <dbReference type="Proteomes" id="UP001634394"/>
    </source>
</evidence>
<dbReference type="EMBL" id="JBJQND010000006">
    <property type="protein sequence ID" value="KAL3874894.1"/>
    <property type="molecule type" value="Genomic_DNA"/>
</dbReference>
<keyword evidence="10" id="KW-1185">Reference proteome</keyword>
<dbReference type="GO" id="GO:0003677">
    <property type="term" value="F:DNA binding"/>
    <property type="evidence" value="ECO:0007669"/>
    <property type="project" value="UniProtKB-KW"/>
</dbReference>
<dbReference type="AlphaFoldDB" id="A0ABD3WLR5"/>
<dbReference type="InterPro" id="IPR040223">
    <property type="entry name" value="PAR_bZIP"/>
</dbReference>
<dbReference type="SMART" id="SM00338">
    <property type="entry name" value="BRLZ"/>
    <property type="match status" value="1"/>
</dbReference>
<dbReference type="FunFam" id="1.20.5.170:FF:000025">
    <property type="entry name" value="nuclear factor interleukin-3-regulated protein-like"/>
    <property type="match status" value="1"/>
</dbReference>
<feature type="compositionally biased region" description="Basic and acidic residues" evidence="7">
    <location>
        <begin position="179"/>
        <end position="210"/>
    </location>
</feature>
<proteinExistence type="inferred from homology"/>
<evidence type="ECO:0000256" key="1">
    <source>
        <dbReference type="ARBA" id="ARBA00004123"/>
    </source>
</evidence>
<dbReference type="Gene3D" id="1.20.5.170">
    <property type="match status" value="1"/>
</dbReference>
<evidence type="ECO:0000256" key="2">
    <source>
        <dbReference type="ARBA" id="ARBA00006079"/>
    </source>
</evidence>
<feature type="compositionally biased region" description="Low complexity" evidence="7">
    <location>
        <begin position="68"/>
        <end position="90"/>
    </location>
</feature>
<feature type="domain" description="BZIP" evidence="8">
    <location>
        <begin position="186"/>
        <end position="249"/>
    </location>
</feature>
<evidence type="ECO:0000256" key="4">
    <source>
        <dbReference type="ARBA" id="ARBA00023125"/>
    </source>
</evidence>
<dbReference type="InterPro" id="IPR004827">
    <property type="entry name" value="bZIP"/>
</dbReference>
<comment type="similarity">
    <text evidence="2">Belongs to the bZIP family. NFIL3 subfamily.</text>
</comment>
<dbReference type="Pfam" id="PF07716">
    <property type="entry name" value="bZIP_2"/>
    <property type="match status" value="1"/>
</dbReference>
<protein>
    <recommendedName>
        <fullName evidence="8">BZIP domain-containing protein</fullName>
    </recommendedName>
</protein>
<organism evidence="9 10">
    <name type="scientific">Sinanodonta woodiana</name>
    <name type="common">Chinese pond mussel</name>
    <name type="synonym">Anodonta woodiana</name>
    <dbReference type="NCBI Taxonomy" id="1069815"/>
    <lineage>
        <taxon>Eukaryota</taxon>
        <taxon>Metazoa</taxon>
        <taxon>Spiralia</taxon>
        <taxon>Lophotrochozoa</taxon>
        <taxon>Mollusca</taxon>
        <taxon>Bivalvia</taxon>
        <taxon>Autobranchia</taxon>
        <taxon>Heteroconchia</taxon>
        <taxon>Palaeoheterodonta</taxon>
        <taxon>Unionida</taxon>
        <taxon>Unionoidea</taxon>
        <taxon>Unionidae</taxon>
        <taxon>Unioninae</taxon>
        <taxon>Sinanodonta</taxon>
    </lineage>
</organism>
<feature type="compositionally biased region" description="Low complexity" evidence="7">
    <location>
        <begin position="37"/>
        <end position="53"/>
    </location>
</feature>
<gene>
    <name evidence="9" type="ORF">ACJMK2_037848</name>
</gene>
<dbReference type="GO" id="GO:0005634">
    <property type="term" value="C:nucleus"/>
    <property type="evidence" value="ECO:0007669"/>
    <property type="project" value="UniProtKB-SubCell"/>
</dbReference>
<evidence type="ECO:0000256" key="5">
    <source>
        <dbReference type="ARBA" id="ARBA00023163"/>
    </source>
</evidence>
<accession>A0ABD3WLR5</accession>
<feature type="region of interest" description="Disordered" evidence="7">
    <location>
        <begin position="152"/>
        <end position="210"/>
    </location>
</feature>
<evidence type="ECO:0000256" key="6">
    <source>
        <dbReference type="ARBA" id="ARBA00023242"/>
    </source>
</evidence>
<sequence>MADAALDLSSKPLMDMSPHTVKPDSPTTSPSMGMHRSNSTSSSSDGEFEGSSSHIKPGYVAIPTSSFDSSSSGENVDDSSSLSPKPGGSSRAFKRYPMDIETFSMFSSSSPLMVAPSSLSSTATTMGTGMGLFDGSSSPFPTFPLTPLTSHLMQRKRRAENRSAVAQEAESLSSKKTKPIAEDRKDDAYWERRRKNNEAAKRSRDTRRQKEEEIALRAVYLQEENMQLRAQVAVLKNETAKLQFMLYNRI</sequence>
<evidence type="ECO:0000259" key="8">
    <source>
        <dbReference type="PROSITE" id="PS50217"/>
    </source>
</evidence>
<feature type="region of interest" description="Disordered" evidence="7">
    <location>
        <begin position="1"/>
        <end position="93"/>
    </location>
</feature>
<reference evidence="9 10" key="1">
    <citation type="submission" date="2024-11" db="EMBL/GenBank/DDBJ databases">
        <title>Chromosome-level genome assembly of the freshwater bivalve Anodonta woodiana.</title>
        <authorList>
            <person name="Chen X."/>
        </authorList>
    </citation>
    <scope>NUCLEOTIDE SEQUENCE [LARGE SCALE GENOMIC DNA]</scope>
    <source>
        <strain evidence="9">MN2024</strain>
        <tissue evidence="9">Gills</tissue>
    </source>
</reference>
<keyword evidence="5" id="KW-0804">Transcription</keyword>
<keyword evidence="6" id="KW-0539">Nucleus</keyword>
<dbReference type="InterPro" id="IPR046347">
    <property type="entry name" value="bZIP_sf"/>
</dbReference>
<dbReference type="PANTHER" id="PTHR11988:SF56">
    <property type="entry name" value="TRANSCRIPTION FACTOR CES-2"/>
    <property type="match status" value="1"/>
</dbReference>
<comment type="caution">
    <text evidence="9">The sequence shown here is derived from an EMBL/GenBank/DDBJ whole genome shotgun (WGS) entry which is preliminary data.</text>
</comment>
<dbReference type="CDD" id="cd14695">
    <property type="entry name" value="bZIP_HLF"/>
    <property type="match status" value="1"/>
</dbReference>
<name>A0ABD3WLR5_SINWO</name>
<keyword evidence="4" id="KW-0238">DNA-binding</keyword>
<dbReference type="PANTHER" id="PTHR11988">
    <property type="entry name" value="THYROTROPH EMBRYONIC FACTOR RELATED"/>
    <property type="match status" value="1"/>
</dbReference>
<dbReference type="PROSITE" id="PS50217">
    <property type="entry name" value="BZIP"/>
    <property type="match status" value="1"/>
</dbReference>
<evidence type="ECO:0000313" key="9">
    <source>
        <dbReference type="EMBL" id="KAL3874894.1"/>
    </source>
</evidence>
<keyword evidence="3" id="KW-0805">Transcription regulation</keyword>
<evidence type="ECO:0000256" key="7">
    <source>
        <dbReference type="SAM" id="MobiDB-lite"/>
    </source>
</evidence>
<comment type="subcellular location">
    <subcellularLocation>
        <location evidence="1">Nucleus</location>
    </subcellularLocation>
</comment>